<evidence type="ECO:0000313" key="4">
    <source>
        <dbReference type="Proteomes" id="UP000250557"/>
    </source>
</evidence>
<dbReference type="EMBL" id="CP043451">
    <property type="protein sequence ID" value="QEM04957.1"/>
    <property type="molecule type" value="Genomic_DNA"/>
</dbReference>
<dbReference type="AlphaFoldDB" id="A0AAE6MJ68"/>
<dbReference type="CDD" id="cd12797">
    <property type="entry name" value="M23_peptidase"/>
    <property type="match status" value="1"/>
</dbReference>
<dbReference type="Pfam" id="PF01551">
    <property type="entry name" value="Peptidase_M23"/>
    <property type="match status" value="1"/>
</dbReference>
<evidence type="ECO:0000256" key="1">
    <source>
        <dbReference type="ARBA" id="ARBA00022729"/>
    </source>
</evidence>
<name>A0AAE6MJ68_9SPHI</name>
<gene>
    <name evidence="3" type="ORF">DIU31_016085</name>
</gene>
<proteinExistence type="predicted"/>
<dbReference type="PANTHER" id="PTHR21666:SF289">
    <property type="entry name" value="L-ALA--D-GLU ENDOPEPTIDASE"/>
    <property type="match status" value="1"/>
</dbReference>
<evidence type="ECO:0000313" key="3">
    <source>
        <dbReference type="EMBL" id="QEM04957.1"/>
    </source>
</evidence>
<accession>A0AAE6MJ68</accession>
<organism evidence="3 4">
    <name type="scientific">Mucilaginibacter rubeus</name>
    <dbReference type="NCBI Taxonomy" id="2027860"/>
    <lineage>
        <taxon>Bacteria</taxon>
        <taxon>Pseudomonadati</taxon>
        <taxon>Bacteroidota</taxon>
        <taxon>Sphingobacteriia</taxon>
        <taxon>Sphingobacteriales</taxon>
        <taxon>Sphingobacteriaceae</taxon>
        <taxon>Mucilaginibacter</taxon>
    </lineage>
</organism>
<feature type="domain" description="M23ase beta-sheet core" evidence="2">
    <location>
        <begin position="55"/>
        <end position="147"/>
    </location>
</feature>
<protein>
    <submittedName>
        <fullName evidence="3">M23 family metallopeptidase</fullName>
    </submittedName>
</protein>
<dbReference type="Proteomes" id="UP000250557">
    <property type="component" value="Chromosome"/>
</dbReference>
<dbReference type="InterPro" id="IPR011055">
    <property type="entry name" value="Dup_hybrid_motif"/>
</dbReference>
<dbReference type="SUPFAM" id="SSF51261">
    <property type="entry name" value="Duplicated hybrid motif"/>
    <property type="match status" value="1"/>
</dbReference>
<dbReference type="PANTHER" id="PTHR21666">
    <property type="entry name" value="PEPTIDASE-RELATED"/>
    <property type="match status" value="1"/>
</dbReference>
<keyword evidence="1" id="KW-0732">Signal</keyword>
<dbReference type="GO" id="GO:0004222">
    <property type="term" value="F:metalloendopeptidase activity"/>
    <property type="evidence" value="ECO:0007669"/>
    <property type="project" value="TreeGrafter"/>
</dbReference>
<sequence>MPGEPRRADQAEPFSIPGAMNVLYLCCCFFLPLKHMQLTSAYGYRIHPVTGNYAFHSGVDLKARHDTVFSVLEGRVTFMGYDPITGVHIRVKSGDFELLYGHLSQVFVLAGDSVHAGMPLGITGATGRVTGEHLHFAVRYRQAAINPLKFLNSLSYNLNK</sequence>
<dbReference type="InterPro" id="IPR016047">
    <property type="entry name" value="M23ase_b-sheet_dom"/>
</dbReference>
<dbReference type="InterPro" id="IPR050570">
    <property type="entry name" value="Cell_wall_metabolism_enzyme"/>
</dbReference>
<dbReference type="Gene3D" id="2.70.70.10">
    <property type="entry name" value="Glucose Permease (Domain IIA)"/>
    <property type="match status" value="1"/>
</dbReference>
<reference evidence="3 4" key="1">
    <citation type="submission" date="2019-08" db="EMBL/GenBank/DDBJ databases">
        <title>Comparative genome analysis confer to the adaptation heavy metal polluted environment.</title>
        <authorList>
            <person name="Li Y."/>
        </authorList>
    </citation>
    <scope>NUCLEOTIDE SEQUENCE [LARGE SCALE GENOMIC DNA]</scope>
    <source>
        <strain evidence="3 4">P2</strain>
    </source>
</reference>
<evidence type="ECO:0000259" key="2">
    <source>
        <dbReference type="Pfam" id="PF01551"/>
    </source>
</evidence>